<proteinExistence type="predicted"/>
<sequence>MAPLWCAVRDWLDSWGMCIALSRCQQDEPCPQPTARPDSELLNQPTKHQRYKGNPAMRSYFEHPSKPYDLMSAGPNLDDSPLVKYCWPHTPDKSEIITVTRWIADRWDTCGTCLIIVEAETRLSSIRLEVPPQQLVAMELQGAKEAYDKSRWAAEEPWRSAKWEEEVITNNAKGSQPITEVNQISPIEGHWFRICWPPARKRLIDLEPSKERDALKDFIADSGFDNRKAPVICDLSHWQYDIFVCSMSAARFATVISNLEMELFGLNDDLARSLGKLGAARHAKKELATLLETGVLPGTEQAIRDRIAFYAEIEASLVYYVPDSNPANSAVSSLRPVHAVYVESGWFITSTEKPEIPGAQDLSLKFLCDDQSFLNAAAAAQGVSPRAESAYWKIINNRGMNERFESICESRDVVIIEYLERVEKEWMGFAEQLDRVRQSKEGWSCLIDSIYGLQDRLDADILQHPTHWRPLLNMPVSAIATCIGLIKLLKRQDGCDLNDCAICGFSAIPLTSVKECCQQELTQLRGHITRLKAQISPNNLAERPSIYQLLLHLCLILLSYDDPAIRNLRGKEMNIASWSQDDWEKRCYQSDRLSDDSYEALVDALGEFIPFAGMKLSHEELRNQKLALMAGLWAIAGEITSETGAVPRKSDRYSHCPPRGKISPETYFENHAAALRQSPLYAGKTVTIESVTRDLDQLYLFLEPMSTRPDLDSSSDVDSHNLLSVRPTLTKRPSDHNIGCFKGEKRQKSQHDGEHDRGSFYLSETESD</sequence>
<evidence type="ECO:0000313" key="3">
    <source>
        <dbReference type="Proteomes" id="UP000008142"/>
    </source>
</evidence>
<gene>
    <name evidence="2" type="ORF">HCEG_04375</name>
</gene>
<evidence type="ECO:0000313" key="2">
    <source>
        <dbReference type="EMBL" id="EGC45160.1"/>
    </source>
</evidence>
<reference evidence="3" key="1">
    <citation type="submission" date="2008-07" db="EMBL/GenBank/DDBJ databases">
        <title>Annotation of Ajellomyces capsulatus strain H88.</title>
        <authorList>
            <person name="Champion M."/>
            <person name="Cuomo C."/>
            <person name="Ma L.-J."/>
            <person name="Henn M.R."/>
            <person name="Sil A."/>
            <person name="Goldman B."/>
            <person name="Young S.K."/>
            <person name="Kodira C.D."/>
            <person name="Zeng Q."/>
            <person name="Koehrsen M."/>
            <person name="Alvarado L."/>
            <person name="Berlin A."/>
            <person name="Borenstein D."/>
            <person name="Chen Z."/>
            <person name="Engels R."/>
            <person name="Freedman E."/>
            <person name="Gellesch M."/>
            <person name="Goldberg J."/>
            <person name="Griggs A."/>
            <person name="Gujja S."/>
            <person name="Heiman D."/>
            <person name="Hepburn T."/>
            <person name="Howarth C."/>
            <person name="Jen D."/>
            <person name="Larson L."/>
            <person name="Lewis B."/>
            <person name="Mehta T."/>
            <person name="Park D."/>
            <person name="Pearson M."/>
            <person name="Roberts A."/>
            <person name="Saif S."/>
            <person name="Shea T."/>
            <person name="Shenoy N."/>
            <person name="Sisk P."/>
            <person name="Stolte C."/>
            <person name="Sykes S."/>
            <person name="Walk T."/>
            <person name="White J."/>
            <person name="Yandava C."/>
            <person name="Klein B."/>
            <person name="McEwen J.G."/>
            <person name="Puccia R."/>
            <person name="Goldman G.H."/>
            <person name="Felipe M.S."/>
            <person name="Nino-Vega G."/>
            <person name="San-Blas G."/>
            <person name="Taylor J."/>
            <person name="Mendoza L."/>
            <person name="Galagan J."/>
            <person name="Nusbaum C."/>
            <person name="Birren B."/>
        </authorList>
    </citation>
    <scope>NUCLEOTIDE SEQUENCE [LARGE SCALE GENOMIC DNA]</scope>
    <source>
        <strain evidence="3">H88</strain>
    </source>
</reference>
<feature type="compositionally biased region" description="Basic and acidic residues" evidence="1">
    <location>
        <begin position="742"/>
        <end position="758"/>
    </location>
</feature>
<organism evidence="3">
    <name type="scientific">Ajellomyces capsulatus (strain H88)</name>
    <name type="common">Darling's disease fungus</name>
    <name type="synonym">Histoplasma capsulatum</name>
    <dbReference type="NCBI Taxonomy" id="544711"/>
    <lineage>
        <taxon>Eukaryota</taxon>
        <taxon>Fungi</taxon>
        <taxon>Dikarya</taxon>
        <taxon>Ascomycota</taxon>
        <taxon>Pezizomycotina</taxon>
        <taxon>Eurotiomycetes</taxon>
        <taxon>Eurotiomycetidae</taxon>
        <taxon>Onygenales</taxon>
        <taxon>Ajellomycetaceae</taxon>
        <taxon>Histoplasma</taxon>
    </lineage>
</organism>
<dbReference type="VEuPathDB" id="FungiDB:I7I53_03954"/>
<protein>
    <submittedName>
        <fullName evidence="2">Uncharacterized protein</fullName>
    </submittedName>
</protein>
<dbReference type="VEuPathDB" id="FungiDB:I7I53_03956"/>
<accession>F0UGL8</accession>
<dbReference type="AlphaFoldDB" id="F0UGL8"/>
<dbReference type="EMBL" id="DS990638">
    <property type="protein sequence ID" value="EGC45160.1"/>
    <property type="molecule type" value="Genomic_DNA"/>
</dbReference>
<dbReference type="HOGENOM" id="CLU_363674_0_0_1"/>
<dbReference type="Proteomes" id="UP000008142">
    <property type="component" value="Unassembled WGS sequence"/>
</dbReference>
<name>F0UGL8_AJEC8</name>
<feature type="region of interest" description="Disordered" evidence="1">
    <location>
        <begin position="724"/>
        <end position="768"/>
    </location>
</feature>
<dbReference type="STRING" id="544711.F0UGL8"/>
<dbReference type="OrthoDB" id="4186590at2759"/>
<evidence type="ECO:0000256" key="1">
    <source>
        <dbReference type="SAM" id="MobiDB-lite"/>
    </source>
</evidence>